<gene>
    <name evidence="5" type="ORF">AALO_G00127070</name>
</gene>
<name>A0AAV6GLC9_9TELE</name>
<dbReference type="GO" id="GO:0030971">
    <property type="term" value="F:receptor tyrosine kinase binding"/>
    <property type="evidence" value="ECO:0007669"/>
    <property type="project" value="InterPro"/>
</dbReference>
<sequence length="206" mass="23913">MCPGKIRLTETCCRLSVGIAFLKTQQYSAAINYVGYSERTVFDDSESCWKAMQAERKWHILLSIIIMLITSSQCMDSKEAKLKERRTLLDLILQVIGDNQRDKLASRRITSGLFSVPQDLKFSSREKSSYFPKQDRSRPIEVVPRDTSLKDRFINHFTGPVKFSSECRTHFQRLYYNTRDCSRPAYYKRCARLLTRLALSPLCTQS</sequence>
<keyword evidence="2" id="KW-0964">Secreted</keyword>
<proteinExistence type="inferred from homology"/>
<comment type="similarity">
    <text evidence="4">Belongs to the ALKAL family.</text>
</comment>
<dbReference type="GO" id="GO:0005576">
    <property type="term" value="C:extracellular region"/>
    <property type="evidence" value="ECO:0007669"/>
    <property type="project" value="UniProtKB-SubCell"/>
</dbReference>
<dbReference type="GO" id="GO:0070378">
    <property type="term" value="P:positive regulation of ERK5 cascade"/>
    <property type="evidence" value="ECO:0007669"/>
    <property type="project" value="TreeGrafter"/>
</dbReference>
<protein>
    <recommendedName>
        <fullName evidence="7">ALK and LTK ligand 1</fullName>
    </recommendedName>
</protein>
<accession>A0AAV6GLC9</accession>
<dbReference type="PANTHER" id="PTHR28676">
    <property type="entry name" value="ALK AND LTK LIGAND 2-RELATED"/>
    <property type="match status" value="1"/>
</dbReference>
<evidence type="ECO:0000256" key="4">
    <source>
        <dbReference type="ARBA" id="ARBA00033741"/>
    </source>
</evidence>
<evidence type="ECO:0000256" key="3">
    <source>
        <dbReference type="ARBA" id="ARBA00022729"/>
    </source>
</evidence>
<keyword evidence="3" id="KW-0732">Signal</keyword>
<comment type="subcellular location">
    <subcellularLocation>
        <location evidence="1">Secreted</location>
    </subcellularLocation>
</comment>
<dbReference type="GO" id="GO:0070374">
    <property type="term" value="P:positive regulation of ERK1 and ERK2 cascade"/>
    <property type="evidence" value="ECO:0007669"/>
    <property type="project" value="TreeGrafter"/>
</dbReference>
<dbReference type="Pfam" id="PF15129">
    <property type="entry name" value="ALKL1_2"/>
    <property type="match status" value="1"/>
</dbReference>
<evidence type="ECO:0000256" key="1">
    <source>
        <dbReference type="ARBA" id="ARBA00004613"/>
    </source>
</evidence>
<reference evidence="5" key="1">
    <citation type="submission" date="2020-10" db="EMBL/GenBank/DDBJ databases">
        <title>Chromosome-scale genome assembly of the Allis shad, Alosa alosa.</title>
        <authorList>
            <person name="Margot Z."/>
            <person name="Christophe K."/>
            <person name="Cabau C."/>
            <person name="Louis A."/>
            <person name="Berthelot C."/>
            <person name="Parey E."/>
            <person name="Roest Crollius H."/>
            <person name="Montfort J."/>
            <person name="Robinson-Rechavi M."/>
            <person name="Bucao C."/>
            <person name="Bouchez O."/>
            <person name="Gislard M."/>
            <person name="Lluch J."/>
            <person name="Milhes M."/>
            <person name="Lampietro C."/>
            <person name="Lopez Roques C."/>
            <person name="Donnadieu C."/>
            <person name="Braasch I."/>
            <person name="Desvignes T."/>
            <person name="Postlethwait J."/>
            <person name="Bobe J."/>
            <person name="Guiguen Y."/>
        </authorList>
    </citation>
    <scope>NUCLEOTIDE SEQUENCE</scope>
    <source>
        <strain evidence="5">M-15738</strain>
        <tissue evidence="5">Blood</tissue>
    </source>
</reference>
<evidence type="ECO:0000313" key="6">
    <source>
        <dbReference type="Proteomes" id="UP000823561"/>
    </source>
</evidence>
<dbReference type="AlphaFoldDB" id="A0AAV6GLC9"/>
<dbReference type="EMBL" id="JADWDJ010000009">
    <property type="protein sequence ID" value="KAG5276023.1"/>
    <property type="molecule type" value="Genomic_DNA"/>
</dbReference>
<evidence type="ECO:0000256" key="2">
    <source>
        <dbReference type="ARBA" id="ARBA00022525"/>
    </source>
</evidence>
<dbReference type="PANTHER" id="PTHR28676:SF1">
    <property type="entry name" value="ALK AND LTK LIGAND 1"/>
    <property type="match status" value="1"/>
</dbReference>
<keyword evidence="6" id="KW-1185">Reference proteome</keyword>
<dbReference type="GO" id="GO:0005125">
    <property type="term" value="F:cytokine activity"/>
    <property type="evidence" value="ECO:0007669"/>
    <property type="project" value="UniProtKB-ARBA"/>
</dbReference>
<evidence type="ECO:0000313" key="5">
    <source>
        <dbReference type="EMBL" id="KAG5276023.1"/>
    </source>
</evidence>
<dbReference type="InterPro" id="IPR029364">
    <property type="entry name" value="ALKL1/2"/>
</dbReference>
<dbReference type="Proteomes" id="UP000823561">
    <property type="component" value="Chromosome 9"/>
</dbReference>
<comment type="caution">
    <text evidence="5">The sequence shown here is derived from an EMBL/GenBank/DDBJ whole genome shotgun (WGS) entry which is preliminary data.</text>
</comment>
<dbReference type="GO" id="GO:0030298">
    <property type="term" value="F:receptor signaling protein tyrosine kinase activator activity"/>
    <property type="evidence" value="ECO:0007669"/>
    <property type="project" value="InterPro"/>
</dbReference>
<organism evidence="5 6">
    <name type="scientific">Alosa alosa</name>
    <name type="common">allis shad</name>
    <dbReference type="NCBI Taxonomy" id="278164"/>
    <lineage>
        <taxon>Eukaryota</taxon>
        <taxon>Metazoa</taxon>
        <taxon>Chordata</taxon>
        <taxon>Craniata</taxon>
        <taxon>Vertebrata</taxon>
        <taxon>Euteleostomi</taxon>
        <taxon>Actinopterygii</taxon>
        <taxon>Neopterygii</taxon>
        <taxon>Teleostei</taxon>
        <taxon>Clupei</taxon>
        <taxon>Clupeiformes</taxon>
        <taxon>Clupeoidei</taxon>
        <taxon>Clupeidae</taxon>
        <taxon>Alosa</taxon>
    </lineage>
</organism>
<evidence type="ECO:0008006" key="7">
    <source>
        <dbReference type="Google" id="ProtNLM"/>
    </source>
</evidence>